<dbReference type="InterPro" id="IPR029055">
    <property type="entry name" value="Ntn_hydrolases_N"/>
</dbReference>
<dbReference type="KEGG" id="iag:Igag_0266"/>
<evidence type="ECO:0000259" key="3">
    <source>
        <dbReference type="Pfam" id="PF00156"/>
    </source>
</evidence>
<dbReference type="EMBL" id="CP002098">
    <property type="protein sequence ID" value="ADM27115.1"/>
    <property type="molecule type" value="Genomic_DNA"/>
</dbReference>
<dbReference type="CDD" id="cd06223">
    <property type="entry name" value="PRTases_typeI"/>
    <property type="match status" value="1"/>
</dbReference>
<dbReference type="GO" id="GO:0004044">
    <property type="term" value="F:amidophosphoribosyltransferase activity"/>
    <property type="evidence" value="ECO:0007669"/>
    <property type="project" value="UniProtKB-EC"/>
</dbReference>
<name>E0SQP1_IGNAA</name>
<keyword evidence="1 4" id="KW-0808">Transferase</keyword>
<dbReference type="InterPro" id="IPR029057">
    <property type="entry name" value="PRTase-like"/>
</dbReference>
<protein>
    <submittedName>
        <fullName evidence="4">Amidophosphoribosyltransferase</fullName>
        <ecNumber evidence="4">2.4.2.14</ecNumber>
    </submittedName>
</protein>
<organism evidence="4 5">
    <name type="scientific">Ignisphaera aggregans (strain DSM 17230 / JCM 13409 / AQ1.S1)</name>
    <dbReference type="NCBI Taxonomy" id="583356"/>
    <lineage>
        <taxon>Archaea</taxon>
        <taxon>Thermoproteota</taxon>
        <taxon>Thermoprotei</taxon>
        <taxon>Desulfurococcales</taxon>
        <taxon>Desulfurococcaceae</taxon>
        <taxon>Ignisphaera</taxon>
    </lineage>
</organism>
<sequence>MTGLLAIYAFDDLWDITNYLRYGSMALQHRGFEKGITCYPKDNTIRCIEFTSLDIFDHKLNTSVGIVALYNENNIYIGKASSSGTEVVVLADRTYSELDVVANNIAKLLTEHPSGDIVNTLSSIFNNPDIPTFIALTNRGEVIVWRSGMGLTPLVLGGYGFDMAIVASESVAIDILGAEYRKDFDLGEGAYISRYIFKVFKLKVSEDSAICAFELLYLARPDSIVGGVSVYHFRKRLGEELASRFDKSIDIVVGVPETSYPYALGFSQRLGKPLELALVPTGSRQRSMLKVDPMDKIIAIHLKMNPIKSALEGKKIALVDDSMVTGATIKTVSQLLRFGVGVEEIHLVIASPPLISNCPYRVFNLDVEKLIAANLSSTLMVKYLDVDSISWIDHETMDKIARDFRIRLCGKCFGRNFFGG</sequence>
<proteinExistence type="predicted"/>
<dbReference type="Proteomes" id="UP000001304">
    <property type="component" value="Chromosome"/>
</dbReference>
<evidence type="ECO:0000256" key="1">
    <source>
        <dbReference type="ARBA" id="ARBA00022679"/>
    </source>
</evidence>
<feature type="domain" description="Phosphoribosyltransferase" evidence="3">
    <location>
        <begin position="243"/>
        <end position="349"/>
    </location>
</feature>
<evidence type="ECO:0000256" key="2">
    <source>
        <dbReference type="ARBA" id="ARBA00022962"/>
    </source>
</evidence>
<dbReference type="SUPFAM" id="SSF56235">
    <property type="entry name" value="N-terminal nucleophile aminohydrolases (Ntn hydrolases)"/>
    <property type="match status" value="1"/>
</dbReference>
<reference evidence="4 5" key="1">
    <citation type="journal article" date="2010" name="Stand. Genomic Sci.">
        <title>Complete genome sequence of Ignisphaera aggregans type strain (AQ1.S1).</title>
        <authorList>
            <person name="Goker M."/>
            <person name="Held B."/>
            <person name="Lapidus A."/>
            <person name="Nolan M."/>
            <person name="Spring S."/>
            <person name="Yasawong M."/>
            <person name="Lucas S."/>
            <person name="Glavina Del Rio T."/>
            <person name="Tice H."/>
            <person name="Cheng J.F."/>
            <person name="Goodwin L."/>
            <person name="Tapia R."/>
            <person name="Pitluck S."/>
            <person name="Liolios K."/>
            <person name="Ivanova N."/>
            <person name="Mavromatis K."/>
            <person name="Mikhailova N."/>
            <person name="Pati A."/>
            <person name="Chen A."/>
            <person name="Palaniappan K."/>
            <person name="Brambilla E."/>
            <person name="Land M."/>
            <person name="Hauser L."/>
            <person name="Chang Y.J."/>
            <person name="Jeffries C.D."/>
            <person name="Brettin T."/>
            <person name="Detter J.C."/>
            <person name="Han C."/>
            <person name="Rohde M."/>
            <person name="Sikorski J."/>
            <person name="Woyke T."/>
            <person name="Bristow J."/>
            <person name="Eisen J.A."/>
            <person name="Markowitz V."/>
            <person name="Hugenholtz P."/>
            <person name="Kyrpides N.C."/>
            <person name="Klenk H.P."/>
        </authorList>
    </citation>
    <scope>NUCLEOTIDE SEQUENCE [LARGE SCALE GENOMIC DNA]</scope>
    <source>
        <strain evidence="5">DSM 17230 / JCM 13409 / AQ1.S1</strain>
    </source>
</reference>
<accession>E0SQP1</accession>
<keyword evidence="5" id="KW-1185">Reference proteome</keyword>
<dbReference type="Gene3D" id="3.40.50.2020">
    <property type="match status" value="1"/>
</dbReference>
<keyword evidence="4" id="KW-0328">Glycosyltransferase</keyword>
<gene>
    <name evidence="4" type="ordered locus">Igag_0266</name>
</gene>
<dbReference type="Pfam" id="PF00156">
    <property type="entry name" value="Pribosyltran"/>
    <property type="match status" value="1"/>
</dbReference>
<dbReference type="PANTHER" id="PTHR11907">
    <property type="entry name" value="AMIDOPHOSPHORIBOSYLTRANSFERASE"/>
    <property type="match status" value="1"/>
</dbReference>
<evidence type="ECO:0000313" key="4">
    <source>
        <dbReference type="EMBL" id="ADM27115.1"/>
    </source>
</evidence>
<keyword evidence="2" id="KW-0315">Glutamine amidotransferase</keyword>
<dbReference type="SUPFAM" id="SSF53271">
    <property type="entry name" value="PRTase-like"/>
    <property type="match status" value="1"/>
</dbReference>
<dbReference type="HOGENOM" id="CLU_022389_3_0_2"/>
<dbReference type="STRING" id="583356.Igag_0266"/>
<dbReference type="AlphaFoldDB" id="E0SQP1"/>
<dbReference type="EC" id="2.4.2.14" evidence="4"/>
<evidence type="ECO:0000313" key="5">
    <source>
        <dbReference type="Proteomes" id="UP000001304"/>
    </source>
</evidence>
<dbReference type="Gene3D" id="3.60.20.10">
    <property type="entry name" value="Glutamine Phosphoribosylpyrophosphate, subunit 1, domain 1"/>
    <property type="match status" value="1"/>
</dbReference>
<dbReference type="BioCyc" id="IAGG583356:GHAH-278-MONOMER"/>
<dbReference type="InterPro" id="IPR000836">
    <property type="entry name" value="PRTase_dom"/>
</dbReference>